<proteinExistence type="predicted"/>
<feature type="transmembrane region" description="Helical" evidence="1">
    <location>
        <begin position="12"/>
        <end position="33"/>
    </location>
</feature>
<dbReference type="AlphaFoldDB" id="A0A835CRC9"/>
<keyword evidence="1" id="KW-0812">Transmembrane</keyword>
<evidence type="ECO:0000313" key="2">
    <source>
        <dbReference type="EMBL" id="KAF7993824.1"/>
    </source>
</evidence>
<accession>A0A835CRC9</accession>
<protein>
    <submittedName>
        <fullName evidence="2">Uncharacterized protein</fullName>
    </submittedName>
</protein>
<dbReference type="EMBL" id="JACMRX010000003">
    <property type="protein sequence ID" value="KAF7993824.1"/>
    <property type="molecule type" value="Genomic_DNA"/>
</dbReference>
<reference evidence="2 3" key="1">
    <citation type="submission" date="2020-08" db="EMBL/GenBank/DDBJ databases">
        <title>Aphidius gifuensis genome sequencing and assembly.</title>
        <authorList>
            <person name="Du Z."/>
        </authorList>
    </citation>
    <scope>NUCLEOTIDE SEQUENCE [LARGE SCALE GENOMIC DNA]</scope>
    <source>
        <strain evidence="2">YNYX2018</strain>
        <tissue evidence="2">Adults</tissue>
    </source>
</reference>
<evidence type="ECO:0000256" key="1">
    <source>
        <dbReference type="SAM" id="Phobius"/>
    </source>
</evidence>
<name>A0A835CRC9_APHGI</name>
<comment type="caution">
    <text evidence="2">The sequence shown here is derived from an EMBL/GenBank/DDBJ whole genome shotgun (WGS) entry which is preliminary data.</text>
</comment>
<gene>
    <name evidence="2" type="ORF">HCN44_011093</name>
</gene>
<sequence>MQLIKNSLKFSNFLISTYCSIIIFVCLISNVTITNGSSIIYDPGLLNGDYMSRRSGAVTYIGDNEKSCVPCSTVTNTVSKTILSLIIELDNIVKNHCNPDNHMKNRLFHERKNLQSFSFK</sequence>
<keyword evidence="1" id="KW-1133">Transmembrane helix</keyword>
<keyword evidence="1" id="KW-0472">Membrane</keyword>
<dbReference type="Proteomes" id="UP000639338">
    <property type="component" value="Unassembled WGS sequence"/>
</dbReference>
<organism evidence="2 3">
    <name type="scientific">Aphidius gifuensis</name>
    <name type="common">Parasitoid wasp</name>
    <dbReference type="NCBI Taxonomy" id="684658"/>
    <lineage>
        <taxon>Eukaryota</taxon>
        <taxon>Metazoa</taxon>
        <taxon>Ecdysozoa</taxon>
        <taxon>Arthropoda</taxon>
        <taxon>Hexapoda</taxon>
        <taxon>Insecta</taxon>
        <taxon>Pterygota</taxon>
        <taxon>Neoptera</taxon>
        <taxon>Endopterygota</taxon>
        <taxon>Hymenoptera</taxon>
        <taxon>Apocrita</taxon>
        <taxon>Ichneumonoidea</taxon>
        <taxon>Braconidae</taxon>
        <taxon>Aphidiinae</taxon>
        <taxon>Aphidius</taxon>
    </lineage>
</organism>
<evidence type="ECO:0000313" key="3">
    <source>
        <dbReference type="Proteomes" id="UP000639338"/>
    </source>
</evidence>
<keyword evidence="3" id="KW-1185">Reference proteome</keyword>